<name>A0A073IEI6_9RHOB</name>
<keyword evidence="1" id="KW-0812">Transmembrane</keyword>
<keyword evidence="1" id="KW-0472">Membrane</keyword>
<feature type="domain" description="Cytochrome c oxidase subunit IV bacterial aa3 type" evidence="2">
    <location>
        <begin position="4"/>
        <end position="42"/>
    </location>
</feature>
<dbReference type="STRING" id="1300350.Z948_2293"/>
<feature type="transmembrane region" description="Helical" evidence="1">
    <location>
        <begin position="20"/>
        <end position="43"/>
    </location>
</feature>
<dbReference type="InterPro" id="IPR036596">
    <property type="entry name" value="Cyt-C_aa3_sf"/>
</dbReference>
<dbReference type="Gene3D" id="1.20.5.160">
    <property type="entry name" value="Bacterial aa3 type cytochrome c oxidase subunit IV"/>
    <property type="match status" value="1"/>
</dbReference>
<dbReference type="SUPFAM" id="SSF81469">
    <property type="entry name" value="Bacterial aa3 type cytochrome c oxidase subunit IV"/>
    <property type="match status" value="1"/>
</dbReference>
<dbReference type="Proteomes" id="UP000027734">
    <property type="component" value="Unassembled WGS sequence"/>
</dbReference>
<dbReference type="InterPro" id="IPR012422">
    <property type="entry name" value="Cyt_c_oxidase_su4_bac-aa3"/>
</dbReference>
<sequence length="44" mass="4984">MAEHKHGTMNTEANEKTYEGFITFVTRSVIAILVFLVLLAIFAR</sequence>
<gene>
    <name evidence="3" type="ORF">DSW25_14085</name>
</gene>
<dbReference type="eggNOG" id="ENOG503132I">
    <property type="taxonomic scope" value="Bacteria"/>
</dbReference>
<dbReference type="AlphaFoldDB" id="A0A073IEI6"/>
<keyword evidence="1" id="KW-1133">Transmembrane helix</keyword>
<organism evidence="3 4">
    <name type="scientific">Sulfitobacter donghicola DSW-25 = KCTC 12864 = JCM 14565</name>
    <dbReference type="NCBI Taxonomy" id="1300350"/>
    <lineage>
        <taxon>Bacteria</taxon>
        <taxon>Pseudomonadati</taxon>
        <taxon>Pseudomonadota</taxon>
        <taxon>Alphaproteobacteria</taxon>
        <taxon>Rhodobacterales</taxon>
        <taxon>Roseobacteraceae</taxon>
        <taxon>Sulfitobacter</taxon>
    </lineage>
</organism>
<dbReference type="EMBL" id="JAMC01000005">
    <property type="protein sequence ID" value="KEJ88773.1"/>
    <property type="molecule type" value="Genomic_DNA"/>
</dbReference>
<dbReference type="Pfam" id="PF07835">
    <property type="entry name" value="COX4_pro_2"/>
    <property type="match status" value="1"/>
</dbReference>
<protein>
    <submittedName>
        <fullName evidence="3">Cytochrome C oxidase subunit IV</fullName>
    </submittedName>
</protein>
<evidence type="ECO:0000313" key="3">
    <source>
        <dbReference type="EMBL" id="KEJ88773.1"/>
    </source>
</evidence>
<accession>A0A073IEI6</accession>
<evidence type="ECO:0000313" key="4">
    <source>
        <dbReference type="Proteomes" id="UP000027734"/>
    </source>
</evidence>
<dbReference type="RefSeq" id="WP_025059655.1">
    <property type="nucleotide sequence ID" value="NZ_JAMC01000005.1"/>
</dbReference>
<proteinExistence type="predicted"/>
<keyword evidence="4" id="KW-1185">Reference proteome</keyword>
<reference evidence="3 4" key="1">
    <citation type="submission" date="2014-01" db="EMBL/GenBank/DDBJ databases">
        <title>Sulfitobacter donghicola JCM 14565 Genome Sequencing.</title>
        <authorList>
            <person name="Lai Q."/>
            <person name="Hong Z."/>
        </authorList>
    </citation>
    <scope>NUCLEOTIDE SEQUENCE [LARGE SCALE GENOMIC DNA]</scope>
    <source>
        <strain evidence="3 4">JCM 14565</strain>
    </source>
</reference>
<evidence type="ECO:0000256" key="1">
    <source>
        <dbReference type="SAM" id="Phobius"/>
    </source>
</evidence>
<comment type="caution">
    <text evidence="3">The sequence shown here is derived from an EMBL/GenBank/DDBJ whole genome shotgun (WGS) entry which is preliminary data.</text>
</comment>
<evidence type="ECO:0000259" key="2">
    <source>
        <dbReference type="Pfam" id="PF07835"/>
    </source>
</evidence>